<proteinExistence type="predicted"/>
<name>A0AAE0F4F1_9CHLO</name>
<comment type="caution">
    <text evidence="1">The sequence shown here is derived from an EMBL/GenBank/DDBJ whole genome shotgun (WGS) entry which is preliminary data.</text>
</comment>
<evidence type="ECO:0000313" key="2">
    <source>
        <dbReference type="Proteomes" id="UP001190700"/>
    </source>
</evidence>
<organism evidence="1 2">
    <name type="scientific">Cymbomonas tetramitiformis</name>
    <dbReference type="NCBI Taxonomy" id="36881"/>
    <lineage>
        <taxon>Eukaryota</taxon>
        <taxon>Viridiplantae</taxon>
        <taxon>Chlorophyta</taxon>
        <taxon>Pyramimonadophyceae</taxon>
        <taxon>Pyramimonadales</taxon>
        <taxon>Pyramimonadaceae</taxon>
        <taxon>Cymbomonas</taxon>
    </lineage>
</organism>
<protein>
    <submittedName>
        <fullName evidence="1">Uncharacterized protein</fullName>
    </submittedName>
</protein>
<gene>
    <name evidence="1" type="ORF">CYMTET_38946</name>
</gene>
<keyword evidence="2" id="KW-1185">Reference proteome</keyword>
<sequence>MADLPDRVEWGDQEVLSKVIEELMPGHWHDGHRTILSRNCSEQQVRARGLRKAPTVQAMSMEEVQKRGDVTLLTRTQVKVASQLDWGLELVMTVPHEVKRLANEVDLKKIKYIWDPWAGTGVISKVMLLEWPHLEVMNNDWNWNNGLVFRNPLTRARMSRGGEATGVGMFTFSMGRLALNGVTTDDAEQALI</sequence>
<dbReference type="EMBL" id="LGRX02025876">
    <property type="protein sequence ID" value="KAK3251721.1"/>
    <property type="molecule type" value="Genomic_DNA"/>
</dbReference>
<dbReference type="Proteomes" id="UP001190700">
    <property type="component" value="Unassembled WGS sequence"/>
</dbReference>
<dbReference type="AlphaFoldDB" id="A0AAE0F4F1"/>
<accession>A0AAE0F4F1</accession>
<evidence type="ECO:0000313" key="1">
    <source>
        <dbReference type="EMBL" id="KAK3251721.1"/>
    </source>
</evidence>
<reference evidence="1 2" key="1">
    <citation type="journal article" date="2015" name="Genome Biol. Evol.">
        <title>Comparative Genomics of a Bacterivorous Green Alga Reveals Evolutionary Causalities and Consequences of Phago-Mixotrophic Mode of Nutrition.</title>
        <authorList>
            <person name="Burns J.A."/>
            <person name="Paasch A."/>
            <person name="Narechania A."/>
            <person name="Kim E."/>
        </authorList>
    </citation>
    <scope>NUCLEOTIDE SEQUENCE [LARGE SCALE GENOMIC DNA]</scope>
    <source>
        <strain evidence="1 2">PLY_AMNH</strain>
    </source>
</reference>